<protein>
    <submittedName>
        <fullName evidence="3">Uncharacterized protein</fullName>
    </submittedName>
</protein>
<evidence type="ECO:0000256" key="1">
    <source>
        <dbReference type="SAM" id="MobiDB-lite"/>
    </source>
</evidence>
<reference evidence="3" key="1">
    <citation type="submission" date="2022-11" db="UniProtKB">
        <authorList>
            <consortium name="WormBaseParasite"/>
        </authorList>
    </citation>
    <scope>IDENTIFICATION</scope>
</reference>
<dbReference type="AlphaFoldDB" id="A0A914X7D1"/>
<dbReference type="Proteomes" id="UP000887566">
    <property type="component" value="Unplaced"/>
</dbReference>
<proteinExistence type="predicted"/>
<evidence type="ECO:0000313" key="2">
    <source>
        <dbReference type="Proteomes" id="UP000887566"/>
    </source>
</evidence>
<accession>A0A914X7D1</accession>
<organism evidence="2 3">
    <name type="scientific">Plectus sambesii</name>
    <dbReference type="NCBI Taxonomy" id="2011161"/>
    <lineage>
        <taxon>Eukaryota</taxon>
        <taxon>Metazoa</taxon>
        <taxon>Ecdysozoa</taxon>
        <taxon>Nematoda</taxon>
        <taxon>Chromadorea</taxon>
        <taxon>Plectida</taxon>
        <taxon>Plectina</taxon>
        <taxon>Plectoidea</taxon>
        <taxon>Plectidae</taxon>
        <taxon>Plectus</taxon>
    </lineage>
</organism>
<name>A0A914X7D1_9BILA</name>
<dbReference type="WBParaSite" id="PSAMB.scaffold6324size9726.g28296.t1">
    <property type="protein sequence ID" value="PSAMB.scaffold6324size9726.g28296.t1"/>
    <property type="gene ID" value="PSAMB.scaffold6324size9726.g28296"/>
</dbReference>
<keyword evidence="2" id="KW-1185">Reference proteome</keyword>
<sequence>MEFTFAWLYVCGKGRLFGAIRSLCDRLEFACSQLERCCLDEVKNECQKKMTDCQALSQQLIGSLREARLIIMQYEEDDAKSAAVRTNKKRSVDADKRGAAAADSSLVGSLSVLSRTCRPDADRPPQLAATLCAF</sequence>
<evidence type="ECO:0000313" key="3">
    <source>
        <dbReference type="WBParaSite" id="PSAMB.scaffold6324size9726.g28296.t1"/>
    </source>
</evidence>
<feature type="region of interest" description="Disordered" evidence="1">
    <location>
        <begin position="78"/>
        <end position="105"/>
    </location>
</feature>